<reference evidence="1" key="2">
    <citation type="journal article" date="2021" name="PeerJ">
        <title>Extensive microbial diversity within the chicken gut microbiome revealed by metagenomics and culture.</title>
        <authorList>
            <person name="Gilroy R."/>
            <person name="Ravi A."/>
            <person name="Getino M."/>
            <person name="Pursley I."/>
            <person name="Horton D.L."/>
            <person name="Alikhan N.F."/>
            <person name="Baker D."/>
            <person name="Gharbi K."/>
            <person name="Hall N."/>
            <person name="Watson M."/>
            <person name="Adriaenssens E.M."/>
            <person name="Foster-Nyarko E."/>
            <person name="Jarju S."/>
            <person name="Secka A."/>
            <person name="Antonio M."/>
            <person name="Oren A."/>
            <person name="Chaudhuri R.R."/>
            <person name="La Ragione R."/>
            <person name="Hildebrand F."/>
            <person name="Pallen M.J."/>
        </authorList>
    </citation>
    <scope>NUCLEOTIDE SEQUENCE</scope>
    <source>
        <strain evidence="1">CHK178-757</strain>
    </source>
</reference>
<dbReference type="AlphaFoldDB" id="A0A9D1F416"/>
<protein>
    <submittedName>
        <fullName evidence="1">Uncharacterized protein</fullName>
    </submittedName>
</protein>
<dbReference type="Gene3D" id="3.40.50.880">
    <property type="match status" value="1"/>
</dbReference>
<reference evidence="1" key="1">
    <citation type="submission" date="2020-10" db="EMBL/GenBank/DDBJ databases">
        <authorList>
            <person name="Gilroy R."/>
        </authorList>
    </citation>
    <scope>NUCLEOTIDE SEQUENCE</scope>
    <source>
        <strain evidence="1">CHK178-757</strain>
    </source>
</reference>
<name>A0A9D1F416_9FIRM</name>
<sequence>MGFVDFYIVPHIGNAEMGKGAQDVINAYASVLDIRAITDDQIICVENDTVTIL</sequence>
<dbReference type="EMBL" id="DVIT01000025">
    <property type="protein sequence ID" value="HIS47210.1"/>
    <property type="molecule type" value="Genomic_DNA"/>
</dbReference>
<dbReference type="Proteomes" id="UP000823927">
    <property type="component" value="Unassembled WGS sequence"/>
</dbReference>
<dbReference type="InterPro" id="IPR029062">
    <property type="entry name" value="Class_I_gatase-like"/>
</dbReference>
<organism evidence="1 2">
    <name type="scientific">Candidatus Scybalocola faecigallinarum</name>
    <dbReference type="NCBI Taxonomy" id="2840941"/>
    <lineage>
        <taxon>Bacteria</taxon>
        <taxon>Bacillati</taxon>
        <taxon>Bacillota</taxon>
        <taxon>Clostridia</taxon>
        <taxon>Lachnospirales</taxon>
        <taxon>Lachnospiraceae</taxon>
        <taxon>Lachnospiraceae incertae sedis</taxon>
        <taxon>Candidatus Scybalocola (ex Gilroy et al. 2021)</taxon>
    </lineage>
</organism>
<gene>
    <name evidence="1" type="ORF">IAB46_06570</name>
</gene>
<proteinExistence type="predicted"/>
<accession>A0A9D1F416</accession>
<evidence type="ECO:0000313" key="2">
    <source>
        <dbReference type="Proteomes" id="UP000823927"/>
    </source>
</evidence>
<comment type="caution">
    <text evidence="1">The sequence shown here is derived from an EMBL/GenBank/DDBJ whole genome shotgun (WGS) entry which is preliminary data.</text>
</comment>
<evidence type="ECO:0000313" key="1">
    <source>
        <dbReference type="EMBL" id="HIS47210.1"/>
    </source>
</evidence>